<dbReference type="Proteomes" id="UP001152888">
    <property type="component" value="Unassembled WGS sequence"/>
</dbReference>
<sequence>MEEQVHLTFNEEGEDYAVFVDIGTAHIQRRQLSLSKSLTTPTVNWNCQNFGKRGKFHQSPVLATPLPGLPSNTTSAPPGDPAPLIWPRPFDSPLPLDASEGGLFAGGFVPPPPRPTFIDESATPDGPTTCDLCSWAWQNTGGGTGSGGGGYGVFDAAVEVPGEIGWVLTLVIVSLTSAIIGAIVMIVVLHCKRIKTSSESDPDHGGVSLEQMAAGRQRLPIPGGQQEDKEIVSSAISVLTAFPSGGSHHRSSSPAAHYPSAHHHHQNATNGVWSWLARRSSGCQQHHQQFSSPTTLPVENHYTHMEDGYNSVSGRAPSTVPAGDEDALYAELDRSASPSPSDASPAYQNSAYADPDAPPSAPSSAYYSDLSTHTAGAVAMPPPPLPPLQQSNERAYEVVGLATLHPACWGDSGRGKLEAISEHGTVPSDYV</sequence>
<dbReference type="AlphaFoldDB" id="A0A9P0PU36"/>
<keyword evidence="2" id="KW-0472">Membrane</keyword>
<feature type="compositionally biased region" description="Low complexity" evidence="1">
    <location>
        <begin position="335"/>
        <end position="355"/>
    </location>
</feature>
<name>A0A9P0PU36_ACAOB</name>
<feature type="region of interest" description="Disordered" evidence="1">
    <location>
        <begin position="243"/>
        <end position="265"/>
    </location>
</feature>
<keyword evidence="2" id="KW-1133">Transmembrane helix</keyword>
<protein>
    <submittedName>
        <fullName evidence="3">Uncharacterized protein</fullName>
    </submittedName>
</protein>
<evidence type="ECO:0000256" key="1">
    <source>
        <dbReference type="SAM" id="MobiDB-lite"/>
    </source>
</evidence>
<feature type="region of interest" description="Disordered" evidence="1">
    <location>
        <begin position="334"/>
        <end position="368"/>
    </location>
</feature>
<evidence type="ECO:0000313" key="3">
    <source>
        <dbReference type="EMBL" id="CAH1998956.1"/>
    </source>
</evidence>
<evidence type="ECO:0000313" key="4">
    <source>
        <dbReference type="Proteomes" id="UP001152888"/>
    </source>
</evidence>
<comment type="caution">
    <text evidence="3">The sequence shown here is derived from an EMBL/GenBank/DDBJ whole genome shotgun (WGS) entry which is preliminary data.</text>
</comment>
<accession>A0A9P0PU36</accession>
<feature type="transmembrane region" description="Helical" evidence="2">
    <location>
        <begin position="164"/>
        <end position="189"/>
    </location>
</feature>
<evidence type="ECO:0000256" key="2">
    <source>
        <dbReference type="SAM" id="Phobius"/>
    </source>
</evidence>
<dbReference type="OrthoDB" id="8067855at2759"/>
<gene>
    <name evidence="3" type="ORF">ACAOBT_LOCUS24700</name>
</gene>
<keyword evidence="2" id="KW-0812">Transmembrane</keyword>
<keyword evidence="4" id="KW-1185">Reference proteome</keyword>
<dbReference type="EMBL" id="CAKOFQ010007346">
    <property type="protein sequence ID" value="CAH1998956.1"/>
    <property type="molecule type" value="Genomic_DNA"/>
</dbReference>
<proteinExistence type="predicted"/>
<organism evidence="3 4">
    <name type="scientific">Acanthoscelides obtectus</name>
    <name type="common">Bean weevil</name>
    <name type="synonym">Bruchus obtectus</name>
    <dbReference type="NCBI Taxonomy" id="200917"/>
    <lineage>
        <taxon>Eukaryota</taxon>
        <taxon>Metazoa</taxon>
        <taxon>Ecdysozoa</taxon>
        <taxon>Arthropoda</taxon>
        <taxon>Hexapoda</taxon>
        <taxon>Insecta</taxon>
        <taxon>Pterygota</taxon>
        <taxon>Neoptera</taxon>
        <taxon>Endopterygota</taxon>
        <taxon>Coleoptera</taxon>
        <taxon>Polyphaga</taxon>
        <taxon>Cucujiformia</taxon>
        <taxon>Chrysomeloidea</taxon>
        <taxon>Chrysomelidae</taxon>
        <taxon>Bruchinae</taxon>
        <taxon>Bruchini</taxon>
        <taxon>Acanthoscelides</taxon>
    </lineage>
</organism>
<reference evidence="3" key="1">
    <citation type="submission" date="2022-03" db="EMBL/GenBank/DDBJ databases">
        <authorList>
            <person name="Sayadi A."/>
        </authorList>
    </citation>
    <scope>NUCLEOTIDE SEQUENCE</scope>
</reference>